<dbReference type="InterPro" id="IPR050595">
    <property type="entry name" value="Bact_response_regulator"/>
</dbReference>
<dbReference type="Pfam" id="PF00072">
    <property type="entry name" value="Response_reg"/>
    <property type="match status" value="1"/>
</dbReference>
<comment type="caution">
    <text evidence="2">Lacks conserved residue(s) required for the propagation of feature annotation.</text>
</comment>
<evidence type="ECO:0000313" key="5">
    <source>
        <dbReference type="Proteomes" id="UP001576776"/>
    </source>
</evidence>
<evidence type="ECO:0000259" key="3">
    <source>
        <dbReference type="PROSITE" id="PS50110"/>
    </source>
</evidence>
<evidence type="ECO:0000256" key="2">
    <source>
        <dbReference type="PROSITE-ProRule" id="PRU00169"/>
    </source>
</evidence>
<dbReference type="Gene3D" id="3.40.50.2300">
    <property type="match status" value="1"/>
</dbReference>
<reference evidence="4 5" key="1">
    <citation type="submission" date="2024-09" db="EMBL/GenBank/DDBJ databases">
        <title>Floridaenema gen nov. (Aerosakkonemataceae, Aerosakkonematales ord. nov., Cyanobacteria) from benthic tropical and subtropical fresh waters, with the description of four new species.</title>
        <authorList>
            <person name="Moretto J.A."/>
            <person name="Berthold D.E."/>
            <person name="Lefler F.W."/>
            <person name="Huang I.-S."/>
            <person name="Laughinghouse H. IV."/>
        </authorList>
    </citation>
    <scope>NUCLEOTIDE SEQUENCE [LARGE SCALE GENOMIC DNA]</scope>
    <source>
        <strain evidence="4 5">BLCC-F154</strain>
    </source>
</reference>
<dbReference type="CDD" id="cd17552">
    <property type="entry name" value="REC_RR468-like"/>
    <property type="match status" value="1"/>
</dbReference>
<feature type="domain" description="Response regulatory" evidence="3">
    <location>
        <begin position="7"/>
        <end position="124"/>
    </location>
</feature>
<gene>
    <name evidence="4" type="ORF">ACE1B6_27615</name>
</gene>
<keyword evidence="1" id="KW-0597">Phosphoprotein</keyword>
<organism evidence="4 5">
    <name type="scientific">Floridaenema fluviatile BLCC-F154</name>
    <dbReference type="NCBI Taxonomy" id="3153640"/>
    <lineage>
        <taxon>Bacteria</taxon>
        <taxon>Bacillati</taxon>
        <taxon>Cyanobacteriota</taxon>
        <taxon>Cyanophyceae</taxon>
        <taxon>Oscillatoriophycideae</taxon>
        <taxon>Aerosakkonematales</taxon>
        <taxon>Aerosakkonemataceae</taxon>
        <taxon>Floridanema</taxon>
        <taxon>Floridanema fluviatile</taxon>
    </lineage>
</organism>
<name>A0ABV4YJM9_9CYAN</name>
<accession>A0ABV4YJM9</accession>
<dbReference type="SMART" id="SM00448">
    <property type="entry name" value="REC"/>
    <property type="match status" value="1"/>
</dbReference>
<proteinExistence type="predicted"/>
<dbReference type="SUPFAM" id="SSF52172">
    <property type="entry name" value="CheY-like"/>
    <property type="match status" value="1"/>
</dbReference>
<dbReference type="PANTHER" id="PTHR44591">
    <property type="entry name" value="STRESS RESPONSE REGULATOR PROTEIN 1"/>
    <property type="match status" value="1"/>
</dbReference>
<dbReference type="PROSITE" id="PS50110">
    <property type="entry name" value="RESPONSE_REGULATORY"/>
    <property type="match status" value="1"/>
</dbReference>
<evidence type="ECO:0000313" key="4">
    <source>
        <dbReference type="EMBL" id="MFB2939039.1"/>
    </source>
</evidence>
<evidence type="ECO:0000256" key="1">
    <source>
        <dbReference type="ARBA" id="ARBA00022553"/>
    </source>
</evidence>
<dbReference type="Proteomes" id="UP001576776">
    <property type="component" value="Unassembled WGS sequence"/>
</dbReference>
<dbReference type="InterPro" id="IPR011006">
    <property type="entry name" value="CheY-like_superfamily"/>
</dbReference>
<dbReference type="RefSeq" id="WP_413260515.1">
    <property type="nucleotide sequence ID" value="NZ_JBHFNS010000093.1"/>
</dbReference>
<dbReference type="InterPro" id="IPR001789">
    <property type="entry name" value="Sig_transdc_resp-reg_receiver"/>
</dbReference>
<comment type="caution">
    <text evidence="4">The sequence shown here is derived from an EMBL/GenBank/DDBJ whole genome shotgun (WGS) entry which is preliminary data.</text>
</comment>
<keyword evidence="5" id="KW-1185">Reference proteome</keyword>
<dbReference type="EMBL" id="JBHFNS010000093">
    <property type="protein sequence ID" value="MFB2939039.1"/>
    <property type="molecule type" value="Genomic_DNA"/>
</dbReference>
<sequence length="130" mass="14416">MVTKTKRILIVDREPYHQKIVQTCLKTMAGWDVILAASSSEGLRMAELEQPDAILLEARMPQINGVAFLKILRSNPATKSIPVIFLTIEPSLTERAKFLQVGAVGAIAKPFDPITLVTKITETLGWTRED</sequence>
<dbReference type="PANTHER" id="PTHR44591:SF22">
    <property type="entry name" value="CHEY SUBFAMILY"/>
    <property type="match status" value="1"/>
</dbReference>
<protein>
    <submittedName>
        <fullName evidence="4">Response regulator</fullName>
    </submittedName>
</protein>